<feature type="non-terminal residue" evidence="1">
    <location>
        <position position="1"/>
    </location>
</feature>
<accession>A0A061QSQ5</accession>
<evidence type="ECO:0000313" key="1">
    <source>
        <dbReference type="EMBL" id="JAC62718.1"/>
    </source>
</evidence>
<protein>
    <submittedName>
        <fullName evidence="1">Uncharacterized protein</fullName>
    </submittedName>
</protein>
<organism evidence="1">
    <name type="scientific">Tetraselmis sp. GSL018</name>
    <dbReference type="NCBI Taxonomy" id="582737"/>
    <lineage>
        <taxon>Eukaryota</taxon>
        <taxon>Viridiplantae</taxon>
        <taxon>Chlorophyta</taxon>
        <taxon>core chlorophytes</taxon>
        <taxon>Chlorodendrophyceae</taxon>
        <taxon>Chlorodendrales</taxon>
        <taxon>Chlorodendraceae</taxon>
        <taxon>Tetraselmis</taxon>
    </lineage>
</organism>
<dbReference type="EMBL" id="GBEZ01024250">
    <property type="protein sequence ID" value="JAC62718.1"/>
    <property type="molecule type" value="Transcribed_RNA"/>
</dbReference>
<gene>
    <name evidence="1" type="ORF">TSPGSL018_22517</name>
</gene>
<proteinExistence type="predicted"/>
<name>A0A061QSQ5_9CHLO</name>
<sequence>PVNPACLVPAWDPHRDRVRPEGVLLPLCVPLRHGTLPVRRRSCSRVDGPLAECWVQPDPRARRE</sequence>
<dbReference type="AlphaFoldDB" id="A0A061QSQ5"/>
<reference evidence="1" key="1">
    <citation type="submission" date="2014-05" db="EMBL/GenBank/DDBJ databases">
        <title>The transcriptome of the halophilic microalga Tetraselmis sp. GSL018 isolated from the Great Salt Lake, Utah.</title>
        <authorList>
            <person name="Jinkerson R.E."/>
            <person name="D'Adamo S."/>
            <person name="Posewitz M.C."/>
        </authorList>
    </citation>
    <scope>NUCLEOTIDE SEQUENCE</scope>
    <source>
        <strain evidence="1">GSL018</strain>
    </source>
</reference>